<proteinExistence type="predicted"/>
<comment type="caution">
    <text evidence="1">The sequence shown here is derived from an EMBL/GenBank/DDBJ whole genome shotgun (WGS) entry which is preliminary data.</text>
</comment>
<reference evidence="2" key="1">
    <citation type="journal article" date="2019" name="Int. J. Syst. Evol. Microbiol.">
        <title>The Global Catalogue of Microorganisms (GCM) 10K type strain sequencing project: providing services to taxonomists for standard genome sequencing and annotation.</title>
        <authorList>
            <consortium name="The Broad Institute Genomics Platform"/>
            <consortium name="The Broad Institute Genome Sequencing Center for Infectious Disease"/>
            <person name="Wu L."/>
            <person name="Ma J."/>
        </authorList>
    </citation>
    <scope>NUCLEOTIDE SEQUENCE [LARGE SCALE GENOMIC DNA]</scope>
    <source>
        <strain evidence="2">JCM 18401</strain>
    </source>
</reference>
<keyword evidence="2" id="KW-1185">Reference proteome</keyword>
<evidence type="ECO:0008006" key="3">
    <source>
        <dbReference type="Google" id="ProtNLM"/>
    </source>
</evidence>
<dbReference type="EMBL" id="BAABJZ010000091">
    <property type="protein sequence ID" value="GAA4893759.1"/>
    <property type="molecule type" value="Genomic_DNA"/>
</dbReference>
<organism evidence="1 2">
    <name type="scientific">Ferrimonas pelagia</name>
    <dbReference type="NCBI Taxonomy" id="1177826"/>
    <lineage>
        <taxon>Bacteria</taxon>
        <taxon>Pseudomonadati</taxon>
        <taxon>Pseudomonadota</taxon>
        <taxon>Gammaproteobacteria</taxon>
        <taxon>Alteromonadales</taxon>
        <taxon>Ferrimonadaceae</taxon>
        <taxon>Ferrimonas</taxon>
    </lineage>
</organism>
<accession>A0ABP9F578</accession>
<evidence type="ECO:0000313" key="1">
    <source>
        <dbReference type="EMBL" id="GAA4893759.1"/>
    </source>
</evidence>
<dbReference type="RefSeq" id="WP_345336113.1">
    <property type="nucleotide sequence ID" value="NZ_BAABJZ010000091.1"/>
</dbReference>
<dbReference type="Proteomes" id="UP001499988">
    <property type="component" value="Unassembled WGS sequence"/>
</dbReference>
<gene>
    <name evidence="1" type="ORF">GCM10023333_28650</name>
</gene>
<evidence type="ECO:0000313" key="2">
    <source>
        <dbReference type="Proteomes" id="UP001499988"/>
    </source>
</evidence>
<protein>
    <recommendedName>
        <fullName evidence="3">Dirigent protein</fullName>
    </recommendedName>
</protein>
<sequence length="125" mass="13614">MTRDQDDQESIAHSGAISLDQIRQLVPGVTACVDGGGTSRVKGRCCMPHMTFLHMTFLNMGAPQHVVIEDLFYRCQFPARKIERVDGVTGSGAMLFGLGSKVKRSHVITTVMRLGRTSVSAAEFS</sequence>
<name>A0ABP9F578_9GAMM</name>